<dbReference type="GO" id="GO:0006370">
    <property type="term" value="P:7-methylguanosine mRNA capping"/>
    <property type="evidence" value="ECO:0007669"/>
    <property type="project" value="UniProtKB-UniRule"/>
</dbReference>
<dbReference type="Pfam" id="PF01728">
    <property type="entry name" value="FtsJ"/>
    <property type="match status" value="1"/>
</dbReference>
<dbReference type="InterPro" id="IPR002877">
    <property type="entry name" value="RNA_MeTrfase_FtsJ_dom"/>
</dbReference>
<dbReference type="EMBL" id="BSXT01003857">
    <property type="protein sequence ID" value="GMF55788.1"/>
    <property type="molecule type" value="Genomic_DNA"/>
</dbReference>
<keyword evidence="1" id="KW-0539">Nucleus</keyword>
<protein>
    <recommendedName>
        <fullName evidence="1">Cap-specific mRNA (nucleoside-2'-O-)-methyltransferase 1</fullName>
        <ecNumber evidence="1">2.1.1.57</ecNumber>
    </recommendedName>
    <alternativeName>
        <fullName evidence="1">Cap1 2'O-ribose methyltransferase 1</fullName>
    </alternativeName>
</protein>
<feature type="domain" description="Ribosomal RNA methyltransferase FtsJ" evidence="2">
    <location>
        <begin position="141"/>
        <end position="275"/>
    </location>
</feature>
<sequence>MSGEEEMMAAMGFTSFGRPRRERYRGKHAGDTKTTTVLPQLMPGTELEVQRMGCSTGSVENGPHGVVYLLCKETGMGELDAALSSIIRQHINDEQIEVPYTALLDELEREKQKFDKLENSSFLKARAATNLFEKLGRHRFLNRSAMKLVTLDFVFKWTKRLGQRQVALSFADICGGPGGFSEYLLWRDGESLDDDSKRVNCIRGYGITLKGAANNCDWRLPSELCSKFETCYGEDGTGNLYSIANIHSFRSVVRTKYPNGVDLVVADGGFLDARSQSNQRYIVARNLRSTDATEKVVGALEIMLIGSSSNGTADDHLVPNREHMLKNVDFLQYMNTANEAITRAQVKACRRINDYVANKNKRYAIFFPPPHARFDMNICLLQKNT</sequence>
<comment type="function">
    <text evidence="1">S-adenosyl-L-methionine-dependent methyltransferase that mediates RNA cap1 2'-O-ribose methylation to the 5'-cap structure of RNAs. Methylates the ribose of the first nucleotide of a m(7)GpppG-capped mRNA to produce m(7)GpppNmp (cap1).</text>
</comment>
<dbReference type="PANTHER" id="PTHR16121">
    <property type="entry name" value="CAP-SPECIFIC MRNA (NUCLEOSIDE-2'-O-)-METHYLTRANSFERASE 1-RELATED"/>
    <property type="match status" value="1"/>
</dbReference>
<keyword evidence="1" id="KW-0949">S-adenosyl-L-methionine</keyword>
<gene>
    <name evidence="3" type="ORF">Pfra01_002353500</name>
</gene>
<dbReference type="GO" id="GO:0032259">
    <property type="term" value="P:methylation"/>
    <property type="evidence" value="ECO:0007669"/>
    <property type="project" value="UniProtKB-KW"/>
</dbReference>
<dbReference type="Gene3D" id="3.40.50.12760">
    <property type="match status" value="2"/>
</dbReference>
<comment type="catalytic activity">
    <reaction evidence="1">
        <text>a 5'-end (N(7)-methyl 5'-triphosphoguanosine)-ribonucleoside in mRNA + S-adenosyl-L-methionine = a 5'-end (N(7)-methyl 5'-triphosphoguanosine)-(2'-O-methyl-ribonucleoside) in mRNA + S-adenosyl-L-homocysteine + H(+)</text>
        <dbReference type="Rhea" id="RHEA:67020"/>
        <dbReference type="Rhea" id="RHEA-COMP:17167"/>
        <dbReference type="Rhea" id="RHEA-COMP:17168"/>
        <dbReference type="ChEBI" id="CHEBI:15378"/>
        <dbReference type="ChEBI" id="CHEBI:57856"/>
        <dbReference type="ChEBI" id="CHEBI:59789"/>
        <dbReference type="ChEBI" id="CHEBI:156461"/>
        <dbReference type="ChEBI" id="CHEBI:167609"/>
        <dbReference type="EC" id="2.1.1.57"/>
    </reaction>
</comment>
<dbReference type="AlphaFoldDB" id="A0A9W6Y956"/>
<reference evidence="3" key="1">
    <citation type="submission" date="2023-04" db="EMBL/GenBank/DDBJ databases">
        <title>Phytophthora fragariaefolia NBRC 109709.</title>
        <authorList>
            <person name="Ichikawa N."/>
            <person name="Sato H."/>
            <person name="Tonouchi N."/>
        </authorList>
    </citation>
    <scope>NUCLEOTIDE SEQUENCE</scope>
    <source>
        <strain evidence="3">NBRC 109709</strain>
    </source>
</reference>
<organism evidence="3 4">
    <name type="scientific">Phytophthora fragariaefolia</name>
    <dbReference type="NCBI Taxonomy" id="1490495"/>
    <lineage>
        <taxon>Eukaryota</taxon>
        <taxon>Sar</taxon>
        <taxon>Stramenopiles</taxon>
        <taxon>Oomycota</taxon>
        <taxon>Peronosporomycetes</taxon>
        <taxon>Peronosporales</taxon>
        <taxon>Peronosporaceae</taxon>
        <taxon>Phytophthora</taxon>
    </lineage>
</organism>
<dbReference type="GO" id="GO:0003676">
    <property type="term" value="F:nucleic acid binding"/>
    <property type="evidence" value="ECO:0007669"/>
    <property type="project" value="UniProtKB-UniRule"/>
</dbReference>
<keyword evidence="4" id="KW-1185">Reference proteome</keyword>
<keyword evidence="1" id="KW-0808">Transferase</keyword>
<dbReference type="Proteomes" id="UP001165121">
    <property type="component" value="Unassembled WGS sequence"/>
</dbReference>
<keyword evidence="1" id="KW-0506">mRNA capping</keyword>
<dbReference type="PANTHER" id="PTHR16121:SF0">
    <property type="entry name" value="CAP-SPECIFIC MRNA (NUCLEOSIDE-2'-O-)-METHYLTRANSFERASE 1"/>
    <property type="match status" value="1"/>
</dbReference>
<keyword evidence="1" id="KW-0507">mRNA processing</keyword>
<evidence type="ECO:0000313" key="3">
    <source>
        <dbReference type="EMBL" id="GMF55788.1"/>
    </source>
</evidence>
<dbReference type="OrthoDB" id="10251234at2759"/>
<proteinExistence type="predicted"/>
<dbReference type="EC" id="2.1.1.57" evidence="1"/>
<dbReference type="InterPro" id="IPR050851">
    <property type="entry name" value="mRNA_Cap_2O-Ribose_MeTrfase"/>
</dbReference>
<keyword evidence="1" id="KW-0489">Methyltransferase</keyword>
<evidence type="ECO:0000313" key="4">
    <source>
        <dbReference type="Proteomes" id="UP001165121"/>
    </source>
</evidence>
<comment type="caution">
    <text evidence="3">The sequence shown here is derived from an EMBL/GenBank/DDBJ whole genome shotgun (WGS) entry which is preliminary data.</text>
</comment>
<dbReference type="GO" id="GO:0016556">
    <property type="term" value="P:mRNA modification"/>
    <property type="evidence" value="ECO:0007669"/>
    <property type="project" value="UniProtKB-UniRule"/>
</dbReference>
<evidence type="ECO:0000259" key="2">
    <source>
        <dbReference type="Pfam" id="PF01728"/>
    </source>
</evidence>
<dbReference type="GO" id="GO:0005634">
    <property type="term" value="C:nucleus"/>
    <property type="evidence" value="ECO:0007669"/>
    <property type="project" value="UniProtKB-SubCell"/>
</dbReference>
<dbReference type="GO" id="GO:0005737">
    <property type="term" value="C:cytoplasm"/>
    <property type="evidence" value="ECO:0007669"/>
    <property type="project" value="TreeGrafter"/>
</dbReference>
<name>A0A9W6Y956_9STRA</name>
<accession>A0A9W6Y956</accession>
<dbReference type="GO" id="GO:0004483">
    <property type="term" value="F:methyltransferase cap1 activity"/>
    <property type="evidence" value="ECO:0007669"/>
    <property type="project" value="UniProtKB-UniRule"/>
</dbReference>
<comment type="subcellular location">
    <subcellularLocation>
        <location evidence="1">Nucleus</location>
    </subcellularLocation>
</comment>
<evidence type="ECO:0000256" key="1">
    <source>
        <dbReference type="RuleBase" id="RU368012"/>
    </source>
</evidence>